<keyword evidence="9" id="KW-0961">Cell wall biogenesis/degradation</keyword>
<evidence type="ECO:0000313" key="14">
    <source>
        <dbReference type="Proteomes" id="UP001172684"/>
    </source>
</evidence>
<evidence type="ECO:0000256" key="9">
    <source>
        <dbReference type="ARBA" id="ARBA00023316"/>
    </source>
</evidence>
<keyword evidence="6" id="KW-0256">Endoplasmic reticulum</keyword>
<name>A0ABQ9P2B6_9PEZI</name>
<comment type="subcellular location">
    <subcellularLocation>
        <location evidence="1">Endoplasmic reticulum membrane</location>
        <topology evidence="1">Single-pass type I membrane protein</topology>
    </subcellularLocation>
</comment>
<dbReference type="EMBL" id="JAPDRL010000005">
    <property type="protein sequence ID" value="KAJ9668746.1"/>
    <property type="molecule type" value="Genomic_DNA"/>
</dbReference>
<keyword evidence="14" id="KW-1185">Reference proteome</keyword>
<keyword evidence="8 10" id="KW-0472">Membrane</keyword>
<dbReference type="InterPro" id="IPR046756">
    <property type="entry name" value="VAS1/VOA1_TM"/>
</dbReference>
<feature type="chain" id="PRO_5046498821" description="Protein BIG1" evidence="11">
    <location>
        <begin position="19"/>
        <end position="294"/>
    </location>
</feature>
<evidence type="ECO:0000256" key="8">
    <source>
        <dbReference type="ARBA" id="ARBA00023136"/>
    </source>
</evidence>
<dbReference type="InterPro" id="IPR037654">
    <property type="entry name" value="Big1"/>
</dbReference>
<dbReference type="PANTHER" id="PTHR28285">
    <property type="entry name" value="PROTEIN BIG1"/>
    <property type="match status" value="1"/>
</dbReference>
<evidence type="ECO:0000256" key="5">
    <source>
        <dbReference type="ARBA" id="ARBA00022729"/>
    </source>
</evidence>
<organism evidence="13 14">
    <name type="scientific">Coniosporium apollinis</name>
    <dbReference type="NCBI Taxonomy" id="61459"/>
    <lineage>
        <taxon>Eukaryota</taxon>
        <taxon>Fungi</taxon>
        <taxon>Dikarya</taxon>
        <taxon>Ascomycota</taxon>
        <taxon>Pezizomycotina</taxon>
        <taxon>Dothideomycetes</taxon>
        <taxon>Dothideomycetes incertae sedis</taxon>
        <taxon>Coniosporium</taxon>
    </lineage>
</organism>
<keyword evidence="5 11" id="KW-0732">Signal</keyword>
<dbReference type="Proteomes" id="UP001172684">
    <property type="component" value="Unassembled WGS sequence"/>
</dbReference>
<feature type="domain" description="V-type proton ATPase subunit S1/VOA1 transmembrane" evidence="12">
    <location>
        <begin position="244"/>
        <end position="283"/>
    </location>
</feature>
<keyword evidence="7 10" id="KW-1133">Transmembrane helix</keyword>
<evidence type="ECO:0000313" key="13">
    <source>
        <dbReference type="EMBL" id="KAJ9668746.1"/>
    </source>
</evidence>
<evidence type="ECO:0000256" key="11">
    <source>
        <dbReference type="SAM" id="SignalP"/>
    </source>
</evidence>
<accession>A0ABQ9P2B6</accession>
<gene>
    <name evidence="13" type="ORF">H2201_000990</name>
</gene>
<reference evidence="13" key="1">
    <citation type="submission" date="2022-10" db="EMBL/GenBank/DDBJ databases">
        <title>Culturing micro-colonial fungi from biological soil crusts in the Mojave desert and describing Neophaeococcomyces mojavensis, and introducing the new genera and species Taxawa tesnikishii.</title>
        <authorList>
            <person name="Kurbessoian T."/>
            <person name="Stajich J.E."/>
        </authorList>
    </citation>
    <scope>NUCLEOTIDE SEQUENCE</scope>
    <source>
        <strain evidence="13">TK_1</strain>
    </source>
</reference>
<sequence>MALRRIGALALSATLVSAFRDTSPLFMFSDSPLPNSIATTQLALSGQLSSQIESSLADCPSDTYIIVSQPGVSAADFSDRLSTPHLRDYIDRHGGVQSSVTVPEVVGTIGTDALLQRLAQKCKATTITVDSEKRHINMGKASPRAVKVDFPVLPSHGEERTAELGRRDSYLDATIAAAGERFTVIYTTTPPSSEQLAATQHKTQVVYEMDESYPEAYHMDLKRDVSSHAENNTASNLPLFEKYQFLSSGIFMGLSVSLLLFMILYVAVTAVSSLEVSYYAFSKEMGPAAQKKQG</sequence>
<evidence type="ECO:0000256" key="1">
    <source>
        <dbReference type="ARBA" id="ARBA00004115"/>
    </source>
</evidence>
<comment type="similarity">
    <text evidence="2">Belongs to the BIG1 family.</text>
</comment>
<evidence type="ECO:0000256" key="10">
    <source>
        <dbReference type="SAM" id="Phobius"/>
    </source>
</evidence>
<evidence type="ECO:0000256" key="3">
    <source>
        <dbReference type="ARBA" id="ARBA00022089"/>
    </source>
</evidence>
<dbReference type="Pfam" id="PF20520">
    <property type="entry name" value="Ac45-VOA1_TM"/>
    <property type="match status" value="1"/>
</dbReference>
<keyword evidence="4 10" id="KW-0812">Transmembrane</keyword>
<protein>
    <recommendedName>
        <fullName evidence="3">Protein BIG1</fullName>
    </recommendedName>
</protein>
<proteinExistence type="inferred from homology"/>
<feature type="signal peptide" evidence="11">
    <location>
        <begin position="1"/>
        <end position="18"/>
    </location>
</feature>
<evidence type="ECO:0000256" key="6">
    <source>
        <dbReference type="ARBA" id="ARBA00022824"/>
    </source>
</evidence>
<evidence type="ECO:0000256" key="2">
    <source>
        <dbReference type="ARBA" id="ARBA00008203"/>
    </source>
</evidence>
<evidence type="ECO:0000256" key="7">
    <source>
        <dbReference type="ARBA" id="ARBA00022989"/>
    </source>
</evidence>
<comment type="caution">
    <text evidence="13">The sequence shown here is derived from an EMBL/GenBank/DDBJ whole genome shotgun (WGS) entry which is preliminary data.</text>
</comment>
<evidence type="ECO:0000259" key="12">
    <source>
        <dbReference type="Pfam" id="PF20520"/>
    </source>
</evidence>
<dbReference type="PANTHER" id="PTHR28285:SF1">
    <property type="entry name" value="PROTEIN BIG1"/>
    <property type="match status" value="1"/>
</dbReference>
<feature type="transmembrane region" description="Helical" evidence="10">
    <location>
        <begin position="245"/>
        <end position="268"/>
    </location>
</feature>
<evidence type="ECO:0000256" key="4">
    <source>
        <dbReference type="ARBA" id="ARBA00022692"/>
    </source>
</evidence>